<keyword evidence="2 6" id="KW-0819">tRNA processing</keyword>
<comment type="catalytic activity">
    <reaction evidence="5 6">
        <text>cytidine(34) in tRNA(Ile2) + L-lysine + ATP = lysidine(34) in tRNA(Ile2) + AMP + diphosphate + H(+)</text>
        <dbReference type="Rhea" id="RHEA:43744"/>
        <dbReference type="Rhea" id="RHEA-COMP:10625"/>
        <dbReference type="Rhea" id="RHEA-COMP:10670"/>
        <dbReference type="ChEBI" id="CHEBI:15378"/>
        <dbReference type="ChEBI" id="CHEBI:30616"/>
        <dbReference type="ChEBI" id="CHEBI:32551"/>
        <dbReference type="ChEBI" id="CHEBI:33019"/>
        <dbReference type="ChEBI" id="CHEBI:82748"/>
        <dbReference type="ChEBI" id="CHEBI:83665"/>
        <dbReference type="ChEBI" id="CHEBI:456215"/>
        <dbReference type="EC" id="6.3.4.19"/>
    </reaction>
</comment>
<dbReference type="EMBL" id="MK814616">
    <property type="protein sequence ID" value="QCI04953.1"/>
    <property type="molecule type" value="Genomic_DNA"/>
</dbReference>
<dbReference type="InterPro" id="IPR012795">
    <property type="entry name" value="tRNA_Ile_lys_synt_N"/>
</dbReference>
<feature type="binding site" evidence="6">
    <location>
        <begin position="30"/>
        <end position="35"/>
    </location>
    <ligand>
        <name>ATP</name>
        <dbReference type="ChEBI" id="CHEBI:30616"/>
    </ligand>
</feature>
<name>A0A4D6WN61_9FLOR</name>
<dbReference type="GO" id="GO:0006400">
    <property type="term" value="P:tRNA modification"/>
    <property type="evidence" value="ECO:0007669"/>
    <property type="project" value="UniProtKB-UniRule"/>
</dbReference>
<keyword evidence="3 6" id="KW-0547">Nucleotide-binding</keyword>
<keyword evidence="4 6" id="KW-0067">ATP-binding</keyword>
<dbReference type="Gene3D" id="3.40.50.620">
    <property type="entry name" value="HUPs"/>
    <property type="match status" value="1"/>
</dbReference>
<evidence type="ECO:0000256" key="6">
    <source>
        <dbReference type="HAMAP-Rule" id="MF_01161"/>
    </source>
</evidence>
<evidence type="ECO:0000256" key="4">
    <source>
        <dbReference type="ARBA" id="ARBA00022840"/>
    </source>
</evidence>
<protein>
    <recommendedName>
        <fullName evidence="6">tRNA(Ile)-lysidine synthase</fullName>
        <ecNumber evidence="6">6.3.4.19</ecNumber>
    </recommendedName>
    <alternativeName>
        <fullName evidence="6">tRNA(Ile)-2-lysyl-cytidine synthase</fullName>
    </alternativeName>
    <alternativeName>
        <fullName evidence="6">tRNA(Ile)-lysidine synthetase</fullName>
    </alternativeName>
</protein>
<dbReference type="PANTHER" id="PTHR43033:SF1">
    <property type="entry name" value="TRNA(ILE)-LYSIDINE SYNTHASE-RELATED"/>
    <property type="match status" value="1"/>
</dbReference>
<dbReference type="SUPFAM" id="SSF82829">
    <property type="entry name" value="MesJ substrate recognition domain-like"/>
    <property type="match status" value="1"/>
</dbReference>
<comment type="function">
    <text evidence="6">Ligates lysine onto the cytidine present at position 34 of the AUA codon-specific tRNA(Ile) that contains the anticodon CAU, in an ATP-dependent manner. Cytidine is converted to lysidine, thus changing the amino acid specificity of the tRNA from methionine to isoleucine.</text>
</comment>
<keyword evidence="1 6" id="KW-0436">Ligase</keyword>
<evidence type="ECO:0000259" key="7">
    <source>
        <dbReference type="Pfam" id="PF01171"/>
    </source>
</evidence>
<dbReference type="InterPro" id="IPR011063">
    <property type="entry name" value="TilS/TtcA_N"/>
</dbReference>
<dbReference type="Pfam" id="PF01171">
    <property type="entry name" value="ATP_bind_3"/>
    <property type="match status" value="1"/>
</dbReference>
<evidence type="ECO:0000256" key="1">
    <source>
        <dbReference type="ARBA" id="ARBA00022598"/>
    </source>
</evidence>
<accession>A0A4D6WN61</accession>
<evidence type="ECO:0000256" key="5">
    <source>
        <dbReference type="ARBA" id="ARBA00048539"/>
    </source>
</evidence>
<evidence type="ECO:0000256" key="2">
    <source>
        <dbReference type="ARBA" id="ARBA00022694"/>
    </source>
</evidence>
<dbReference type="PANTHER" id="PTHR43033">
    <property type="entry name" value="TRNA(ILE)-LYSIDINE SYNTHASE-RELATED"/>
    <property type="match status" value="1"/>
</dbReference>
<dbReference type="GO" id="GO:0032267">
    <property type="term" value="F:tRNA(Ile)-lysidine synthase activity"/>
    <property type="evidence" value="ECO:0007669"/>
    <property type="project" value="UniProtKB-EC"/>
</dbReference>
<dbReference type="InterPro" id="IPR012094">
    <property type="entry name" value="tRNA_Ile_lys_synt"/>
</dbReference>
<feature type="domain" description="tRNA(Ile)-lysidine/2-thiocytidine synthase N-terminal" evidence="7">
    <location>
        <begin position="25"/>
        <end position="196"/>
    </location>
</feature>
<dbReference type="InterPro" id="IPR014729">
    <property type="entry name" value="Rossmann-like_a/b/a_fold"/>
</dbReference>
<dbReference type="EC" id="6.3.4.19" evidence="6"/>
<reference evidence="8" key="2">
    <citation type="submission" date="2019-04" db="EMBL/GenBank/DDBJ databases">
        <authorList>
            <person name="Pasella M."/>
        </authorList>
    </citation>
    <scope>NUCLEOTIDE SEQUENCE</scope>
    <source>
        <strain evidence="8">PD2927</strain>
    </source>
</reference>
<geneLocation type="plastid" evidence="8"/>
<dbReference type="NCBIfam" id="TIGR02432">
    <property type="entry name" value="lysidine_TilS_N"/>
    <property type="match status" value="1"/>
</dbReference>
<keyword evidence="8" id="KW-0934">Plastid</keyword>
<organism evidence="8">
    <name type="scientific">Callithamnion tetricum</name>
    <dbReference type="NCBI Taxonomy" id="193179"/>
    <lineage>
        <taxon>Eukaryota</taxon>
        <taxon>Rhodophyta</taxon>
        <taxon>Florideophyceae</taxon>
        <taxon>Rhodymeniophycidae</taxon>
        <taxon>Ceramiales</taxon>
        <taxon>Callithamniaceae</taxon>
        <taxon>Callithamnion</taxon>
    </lineage>
</organism>
<dbReference type="AlphaFoldDB" id="A0A4D6WN61"/>
<evidence type="ECO:0000313" key="8">
    <source>
        <dbReference type="EMBL" id="QCI04953.1"/>
    </source>
</evidence>
<proteinExistence type="inferred from homology"/>
<dbReference type="HAMAP" id="MF_01161">
    <property type="entry name" value="tRNA_Ile_lys_synt"/>
    <property type="match status" value="1"/>
</dbReference>
<sequence>MKDNIIHKFNKNINNIHSLYNVKHALVALSGGSDSICLMKLLHNYNRLHIDYIYIDHQWSHDSYKHIEHLINQIKYYGLNIAIYQIKNITYSETNTRKIRYKIILHHATKYKYQAIITGHNNTDKIETFIQQIIRGTSINGATSLTFMNKIKKFFFRPLIHITKTDLIWLCRYFCLPIWSDYTNYNYSIQRNRIRYELLPYLRNYLSHSIEKQIISFLTLSNIDNEYLKQNTLKLYLTSHHKSYVALNHIFIQKQHISLQTRILQLFFYHNFQIILKPKNIWYLISLIKNKLKNTQIVKYYNISIHITQYWLYIL</sequence>
<gene>
    <name evidence="6 8" type="primary">tilS</name>
</gene>
<dbReference type="GO" id="GO:0005524">
    <property type="term" value="F:ATP binding"/>
    <property type="evidence" value="ECO:0007669"/>
    <property type="project" value="UniProtKB-UniRule"/>
</dbReference>
<dbReference type="SUPFAM" id="SSF52402">
    <property type="entry name" value="Adenine nucleotide alpha hydrolases-like"/>
    <property type="match status" value="1"/>
</dbReference>
<evidence type="ECO:0000256" key="3">
    <source>
        <dbReference type="ARBA" id="ARBA00022741"/>
    </source>
</evidence>
<comment type="domain">
    <text evidence="6">The N-terminal region contains the highly conserved SGGXDS motif, predicted to be a P-loop motif involved in ATP binding.</text>
</comment>
<dbReference type="CDD" id="cd01992">
    <property type="entry name" value="TilS_N"/>
    <property type="match status" value="1"/>
</dbReference>
<comment type="similarity">
    <text evidence="6">Belongs to the tRNA(Ile)-lysidine synthase family.</text>
</comment>
<reference evidence="8" key="1">
    <citation type="journal article" date="2019" name="Mol. Phylogenet. Evol.">
        <title>Morphological evolution and classification of the red algal order Ceramiales inferred using plastid phylogenomics.</title>
        <authorList>
            <person name="Diaz-Tapia P."/>
            <person name="Pasella M.M."/>
            <person name="Verbruggen H."/>
            <person name="Maggs C.A."/>
        </authorList>
    </citation>
    <scope>NUCLEOTIDE SEQUENCE</scope>
    <source>
        <strain evidence="8">PD2927</strain>
    </source>
</reference>